<dbReference type="InterPro" id="IPR050109">
    <property type="entry name" value="HTH-type_TetR-like_transc_reg"/>
</dbReference>
<evidence type="ECO:0000256" key="4">
    <source>
        <dbReference type="ARBA" id="ARBA00023163"/>
    </source>
</evidence>
<evidence type="ECO:0000256" key="2">
    <source>
        <dbReference type="ARBA" id="ARBA00023015"/>
    </source>
</evidence>
<evidence type="ECO:0000256" key="3">
    <source>
        <dbReference type="ARBA" id="ARBA00023125"/>
    </source>
</evidence>
<accession>A0A9D2RPV7</accession>
<feature type="domain" description="HTH tetR-type" evidence="6">
    <location>
        <begin position="8"/>
        <end position="68"/>
    </location>
</feature>
<evidence type="ECO:0000256" key="1">
    <source>
        <dbReference type="ARBA" id="ARBA00022491"/>
    </source>
</evidence>
<dbReference type="SUPFAM" id="SSF46689">
    <property type="entry name" value="Homeodomain-like"/>
    <property type="match status" value="1"/>
</dbReference>
<keyword evidence="2" id="KW-0805">Transcription regulation</keyword>
<sequence>MPKIVDPEQRRRHIVAAVFRVIARDGAGRASLRSIAAEADLAIGSVRHYCGSQQEIREMAIEELTRGFEARFRAHLEDLDNVRTGALSRRVLLTRVLEEFLPLDATRRDEAAVWLEFWTAARTNEEFAPYVAGLRRGMRTIIERMLTGAAGAGVLRDGIDEAIETDRLAALLDGLTLRSLETDGLPTGRARAVLGRHLDELLAPEAD</sequence>
<dbReference type="SUPFAM" id="SSF48498">
    <property type="entry name" value="Tetracyclin repressor-like, C-terminal domain"/>
    <property type="match status" value="1"/>
</dbReference>
<gene>
    <name evidence="7" type="ORF">H9786_12385</name>
</gene>
<comment type="caution">
    <text evidence="7">The sequence shown here is derived from an EMBL/GenBank/DDBJ whole genome shotgun (WGS) entry which is preliminary data.</text>
</comment>
<dbReference type="InterPro" id="IPR001647">
    <property type="entry name" value="HTH_TetR"/>
</dbReference>
<dbReference type="InterPro" id="IPR009057">
    <property type="entry name" value="Homeodomain-like_sf"/>
</dbReference>
<keyword evidence="4" id="KW-0804">Transcription</keyword>
<reference evidence="7" key="2">
    <citation type="submission" date="2021-04" db="EMBL/GenBank/DDBJ databases">
        <authorList>
            <person name="Gilroy R."/>
        </authorList>
    </citation>
    <scope>NUCLEOTIDE SEQUENCE</scope>
    <source>
        <strain evidence="7">ChiHjej13B12-24818</strain>
    </source>
</reference>
<dbReference type="GO" id="GO:0003700">
    <property type="term" value="F:DNA-binding transcription factor activity"/>
    <property type="evidence" value="ECO:0007669"/>
    <property type="project" value="TreeGrafter"/>
</dbReference>
<reference evidence="7" key="1">
    <citation type="journal article" date="2021" name="PeerJ">
        <title>Extensive microbial diversity within the chicken gut microbiome revealed by metagenomics and culture.</title>
        <authorList>
            <person name="Gilroy R."/>
            <person name="Ravi A."/>
            <person name="Getino M."/>
            <person name="Pursley I."/>
            <person name="Horton D.L."/>
            <person name="Alikhan N.F."/>
            <person name="Baker D."/>
            <person name="Gharbi K."/>
            <person name="Hall N."/>
            <person name="Watson M."/>
            <person name="Adriaenssens E.M."/>
            <person name="Foster-Nyarko E."/>
            <person name="Jarju S."/>
            <person name="Secka A."/>
            <person name="Antonio M."/>
            <person name="Oren A."/>
            <person name="Chaudhuri R.R."/>
            <person name="La Ragione R."/>
            <person name="Hildebrand F."/>
            <person name="Pallen M.J."/>
        </authorList>
    </citation>
    <scope>NUCLEOTIDE SEQUENCE</scope>
    <source>
        <strain evidence="7">ChiHjej13B12-24818</strain>
    </source>
</reference>
<protein>
    <submittedName>
        <fullName evidence="7">TetR family transcriptional regulator C-terminal domain-containing protein</fullName>
    </submittedName>
</protein>
<dbReference type="Pfam" id="PF13977">
    <property type="entry name" value="TetR_C_6"/>
    <property type="match status" value="1"/>
</dbReference>
<evidence type="ECO:0000259" key="6">
    <source>
        <dbReference type="PROSITE" id="PS50977"/>
    </source>
</evidence>
<dbReference type="EMBL" id="DWZH01000096">
    <property type="protein sequence ID" value="HJB11303.1"/>
    <property type="molecule type" value="Genomic_DNA"/>
</dbReference>
<dbReference type="Proteomes" id="UP000823823">
    <property type="component" value="Unassembled WGS sequence"/>
</dbReference>
<keyword evidence="1" id="KW-0678">Repressor</keyword>
<organism evidence="7 8">
    <name type="scientific">Candidatus Brachybacterium merdavium</name>
    <dbReference type="NCBI Taxonomy" id="2838513"/>
    <lineage>
        <taxon>Bacteria</taxon>
        <taxon>Bacillati</taxon>
        <taxon>Actinomycetota</taxon>
        <taxon>Actinomycetes</taxon>
        <taxon>Micrococcales</taxon>
        <taxon>Dermabacteraceae</taxon>
        <taxon>Brachybacterium</taxon>
    </lineage>
</organism>
<dbReference type="PROSITE" id="PS50977">
    <property type="entry name" value="HTH_TETR_2"/>
    <property type="match status" value="1"/>
</dbReference>
<evidence type="ECO:0000256" key="5">
    <source>
        <dbReference type="PROSITE-ProRule" id="PRU00335"/>
    </source>
</evidence>
<proteinExistence type="predicted"/>
<dbReference type="PANTHER" id="PTHR30055:SF234">
    <property type="entry name" value="HTH-TYPE TRANSCRIPTIONAL REGULATOR BETI"/>
    <property type="match status" value="1"/>
</dbReference>
<dbReference type="PANTHER" id="PTHR30055">
    <property type="entry name" value="HTH-TYPE TRANSCRIPTIONAL REGULATOR RUTR"/>
    <property type="match status" value="1"/>
</dbReference>
<dbReference type="InterPro" id="IPR039538">
    <property type="entry name" value="BetI_C"/>
</dbReference>
<dbReference type="AlphaFoldDB" id="A0A9D2RPV7"/>
<name>A0A9D2RPV7_9MICO</name>
<evidence type="ECO:0000313" key="8">
    <source>
        <dbReference type="Proteomes" id="UP000823823"/>
    </source>
</evidence>
<keyword evidence="3 5" id="KW-0238">DNA-binding</keyword>
<dbReference type="InterPro" id="IPR036271">
    <property type="entry name" value="Tet_transcr_reg_TetR-rel_C_sf"/>
</dbReference>
<feature type="DNA-binding region" description="H-T-H motif" evidence="5">
    <location>
        <begin position="31"/>
        <end position="50"/>
    </location>
</feature>
<evidence type="ECO:0000313" key="7">
    <source>
        <dbReference type="EMBL" id="HJB11303.1"/>
    </source>
</evidence>
<dbReference type="GO" id="GO:0000976">
    <property type="term" value="F:transcription cis-regulatory region binding"/>
    <property type="evidence" value="ECO:0007669"/>
    <property type="project" value="TreeGrafter"/>
</dbReference>
<dbReference type="Gene3D" id="1.10.357.10">
    <property type="entry name" value="Tetracycline Repressor, domain 2"/>
    <property type="match status" value="1"/>
</dbReference>